<keyword evidence="2" id="KW-0812">Transmembrane</keyword>
<evidence type="ECO:0000256" key="2">
    <source>
        <dbReference type="SAM" id="Phobius"/>
    </source>
</evidence>
<dbReference type="AlphaFoldDB" id="A0A1B0AST3"/>
<proteinExistence type="predicted"/>
<evidence type="ECO:0000313" key="4">
    <source>
        <dbReference type="Proteomes" id="UP000092460"/>
    </source>
</evidence>
<reference evidence="3" key="2">
    <citation type="submission" date="2020-05" db="UniProtKB">
        <authorList>
            <consortium name="EnsemblMetazoa"/>
        </authorList>
    </citation>
    <scope>IDENTIFICATION</scope>
    <source>
        <strain evidence="3">IAEA</strain>
    </source>
</reference>
<dbReference type="EMBL" id="JXJN01002988">
    <property type="status" value="NOT_ANNOTATED_CDS"/>
    <property type="molecule type" value="Genomic_DNA"/>
</dbReference>
<keyword evidence="2" id="KW-1133">Transmembrane helix</keyword>
<accession>A0A1B0AST3</accession>
<dbReference type="Proteomes" id="UP000092460">
    <property type="component" value="Unassembled WGS sequence"/>
</dbReference>
<protein>
    <submittedName>
        <fullName evidence="3">Uncharacterized protein</fullName>
    </submittedName>
</protein>
<evidence type="ECO:0000256" key="1">
    <source>
        <dbReference type="SAM" id="MobiDB-lite"/>
    </source>
</evidence>
<dbReference type="EnsemblMetazoa" id="GPPI007344-RA">
    <property type="protein sequence ID" value="GPPI007344-PA"/>
    <property type="gene ID" value="GPPI007344"/>
</dbReference>
<reference evidence="4" key="1">
    <citation type="submission" date="2015-01" db="EMBL/GenBank/DDBJ databases">
        <authorList>
            <person name="Aksoy S."/>
            <person name="Warren W."/>
            <person name="Wilson R.K."/>
        </authorList>
    </citation>
    <scope>NUCLEOTIDE SEQUENCE [LARGE SCALE GENOMIC DNA]</scope>
    <source>
        <strain evidence="4">IAEA</strain>
    </source>
</reference>
<sequence length="134" mass="14793">MFDGDENRVQNIRLFMLLYVKLSKNVYLLITFVVAITNSTLLSSWQARKRKAAISAKVQPPTKNTKTTRGMFREEPSLGVDPKGFNESSTIRARLGEAIKPIGPSKASSNTIALLPSIFSSKCTNSLHDDSCKS</sequence>
<organism evidence="3 4">
    <name type="scientific">Glossina palpalis gambiensis</name>
    <dbReference type="NCBI Taxonomy" id="67801"/>
    <lineage>
        <taxon>Eukaryota</taxon>
        <taxon>Metazoa</taxon>
        <taxon>Ecdysozoa</taxon>
        <taxon>Arthropoda</taxon>
        <taxon>Hexapoda</taxon>
        <taxon>Insecta</taxon>
        <taxon>Pterygota</taxon>
        <taxon>Neoptera</taxon>
        <taxon>Endopterygota</taxon>
        <taxon>Diptera</taxon>
        <taxon>Brachycera</taxon>
        <taxon>Muscomorpha</taxon>
        <taxon>Hippoboscoidea</taxon>
        <taxon>Glossinidae</taxon>
        <taxon>Glossina</taxon>
    </lineage>
</organism>
<keyword evidence="4" id="KW-1185">Reference proteome</keyword>
<evidence type="ECO:0000313" key="3">
    <source>
        <dbReference type="EnsemblMetazoa" id="GPPI007344-PA"/>
    </source>
</evidence>
<name>A0A1B0AST3_9MUSC</name>
<feature type="transmembrane region" description="Helical" evidence="2">
    <location>
        <begin position="26"/>
        <end position="45"/>
    </location>
</feature>
<dbReference type="VEuPathDB" id="VectorBase:GPPI007344"/>
<keyword evidence="2" id="KW-0472">Membrane</keyword>
<feature type="region of interest" description="Disordered" evidence="1">
    <location>
        <begin position="56"/>
        <end position="85"/>
    </location>
</feature>